<accession>A0AAU9LXV1</accession>
<reference evidence="1 2" key="1">
    <citation type="submission" date="2022-01" db="EMBL/GenBank/DDBJ databases">
        <authorList>
            <person name="Xiong W."/>
            <person name="Schranz E."/>
        </authorList>
    </citation>
    <scope>NUCLEOTIDE SEQUENCE [LARGE SCALE GENOMIC DNA]</scope>
</reference>
<organism evidence="1 2">
    <name type="scientific">Lactuca virosa</name>
    <dbReference type="NCBI Taxonomy" id="75947"/>
    <lineage>
        <taxon>Eukaryota</taxon>
        <taxon>Viridiplantae</taxon>
        <taxon>Streptophyta</taxon>
        <taxon>Embryophyta</taxon>
        <taxon>Tracheophyta</taxon>
        <taxon>Spermatophyta</taxon>
        <taxon>Magnoliopsida</taxon>
        <taxon>eudicotyledons</taxon>
        <taxon>Gunneridae</taxon>
        <taxon>Pentapetalae</taxon>
        <taxon>asterids</taxon>
        <taxon>campanulids</taxon>
        <taxon>Asterales</taxon>
        <taxon>Asteraceae</taxon>
        <taxon>Cichorioideae</taxon>
        <taxon>Cichorieae</taxon>
        <taxon>Lactucinae</taxon>
        <taxon>Lactuca</taxon>
    </lineage>
</organism>
<dbReference type="Proteomes" id="UP001157418">
    <property type="component" value="Unassembled WGS sequence"/>
</dbReference>
<dbReference type="EMBL" id="CAKMRJ010000001">
    <property type="protein sequence ID" value="CAH1413518.1"/>
    <property type="molecule type" value="Genomic_DNA"/>
</dbReference>
<keyword evidence="2" id="KW-1185">Reference proteome</keyword>
<name>A0AAU9LXV1_9ASTR</name>
<evidence type="ECO:0000313" key="1">
    <source>
        <dbReference type="EMBL" id="CAH1413518.1"/>
    </source>
</evidence>
<evidence type="ECO:0000313" key="2">
    <source>
        <dbReference type="Proteomes" id="UP001157418"/>
    </source>
</evidence>
<comment type="caution">
    <text evidence="1">The sequence shown here is derived from an EMBL/GenBank/DDBJ whole genome shotgun (WGS) entry which is preliminary data.</text>
</comment>
<sequence length="100" mass="11366">MQGGGEADVIFDEGEQEVDIVNKGLRFVIVILCRVDCDTRLLCTEAHSKIKHRKIQQIEFEPRLKLVFPQTIWRTSPSWLNLPGRFSSFGEISPCSLSGF</sequence>
<protein>
    <submittedName>
        <fullName evidence="1">Uncharacterized protein</fullName>
    </submittedName>
</protein>
<proteinExistence type="predicted"/>
<dbReference type="AlphaFoldDB" id="A0AAU9LXV1"/>
<gene>
    <name evidence="1" type="ORF">LVIROSA_LOCUS1478</name>
</gene>